<dbReference type="Gene3D" id="1.20.5.340">
    <property type="match status" value="1"/>
</dbReference>
<dbReference type="EMBL" id="CP150637">
    <property type="protein sequence ID" value="WZW87163.1"/>
    <property type="molecule type" value="Genomic_DNA"/>
</dbReference>
<dbReference type="RefSeq" id="WP_026879017.1">
    <property type="nucleotide sequence ID" value="NZ_AZOD01000018.1"/>
</dbReference>
<gene>
    <name evidence="3" type="ORF">WMO13_07200</name>
</gene>
<keyword evidence="2" id="KW-1133">Transmembrane helix</keyword>
<feature type="transmembrane region" description="Helical" evidence="2">
    <location>
        <begin position="12"/>
        <end position="33"/>
    </location>
</feature>
<reference evidence="3 4" key="1">
    <citation type="submission" date="2024-03" db="EMBL/GenBank/DDBJ databases">
        <title>Complete Genome Sequence and Annotation of Ignatzschineria larvae DSM 13226.</title>
        <authorList>
            <person name="Cantrell E."/>
            <person name="Burcham Z.M."/>
        </authorList>
    </citation>
    <scope>NUCLEOTIDE SEQUENCE [LARGE SCALE GENOMIC DNA]</scope>
    <source>
        <strain evidence="3 4">DSM 13226</strain>
    </source>
</reference>
<feature type="coiled-coil region" evidence="1">
    <location>
        <begin position="178"/>
        <end position="270"/>
    </location>
</feature>
<evidence type="ECO:0008006" key="5">
    <source>
        <dbReference type="Google" id="ProtNLM"/>
    </source>
</evidence>
<accession>A0ABZ3BXB5</accession>
<keyword evidence="2" id="KW-0812">Transmembrane</keyword>
<proteinExistence type="predicted"/>
<dbReference type="PANTHER" id="PTHR32309">
    <property type="entry name" value="TYROSINE-PROTEIN KINASE"/>
    <property type="match status" value="1"/>
</dbReference>
<sequence>MKRFLIKIFQKKLLVGMVIIPFAIVLLYLLFFATNRYVSSAQVVVRQQDSGQQGAIPGLALLMGAVDPVSREDTLYLKEYIVSHSMLAILEEKLDWTSHYSGKWYDPLFDLSKNSAQEDRVKFYQKMVRTNYNETTGLLTIEVEAFEPSYAESILQEILVESEIFVNNITRSMADEKLAFSQRELITATERYEEMRAKMVSFQNQHQILSAEVAVESVSQIIATLEASIATEQAKLNGLKSRLATNAPQIKSQENKINALIAQLEAEQRRATAGEFDTAEVLNTVTSEYRRLQVDVLVAEELYKASLAVVENAKLETIRNIRSLIAVVTPNLPEEAAYPRRIYNLITTLIVLLLLYGVSCFVIASIKDHRE</sequence>
<evidence type="ECO:0000313" key="4">
    <source>
        <dbReference type="Proteomes" id="UP001449178"/>
    </source>
</evidence>
<evidence type="ECO:0000256" key="2">
    <source>
        <dbReference type="SAM" id="Phobius"/>
    </source>
</evidence>
<protein>
    <recommendedName>
        <fullName evidence="5">Capsular polysaccharide transport system permease protein</fullName>
    </recommendedName>
</protein>
<evidence type="ECO:0000256" key="1">
    <source>
        <dbReference type="SAM" id="Coils"/>
    </source>
</evidence>
<keyword evidence="4" id="KW-1185">Reference proteome</keyword>
<keyword evidence="1" id="KW-0175">Coiled coil</keyword>
<evidence type="ECO:0000313" key="3">
    <source>
        <dbReference type="EMBL" id="WZW87163.1"/>
    </source>
</evidence>
<dbReference type="PANTHER" id="PTHR32309:SF13">
    <property type="entry name" value="FERRIC ENTEROBACTIN TRANSPORT PROTEIN FEPE"/>
    <property type="match status" value="1"/>
</dbReference>
<keyword evidence="2" id="KW-0472">Membrane</keyword>
<organism evidence="3 4">
    <name type="scientific">Ignatzschineria larvae DSM 13226</name>
    <dbReference type="NCBI Taxonomy" id="1111732"/>
    <lineage>
        <taxon>Bacteria</taxon>
        <taxon>Pseudomonadati</taxon>
        <taxon>Pseudomonadota</taxon>
        <taxon>Gammaproteobacteria</taxon>
        <taxon>Cardiobacteriales</taxon>
        <taxon>Ignatzschineriaceae</taxon>
        <taxon>Ignatzschineria</taxon>
    </lineage>
</organism>
<feature type="transmembrane region" description="Helical" evidence="2">
    <location>
        <begin position="342"/>
        <end position="366"/>
    </location>
</feature>
<dbReference type="InterPro" id="IPR050445">
    <property type="entry name" value="Bact_polysacc_biosynth/exp"/>
</dbReference>
<dbReference type="Proteomes" id="UP001449178">
    <property type="component" value="Chromosome"/>
</dbReference>
<name>A0ABZ3BXB5_9GAMM</name>